<dbReference type="Proteomes" id="UP000565576">
    <property type="component" value="Unassembled WGS sequence"/>
</dbReference>
<keyword evidence="7 11" id="KW-0418">Kinase</keyword>
<dbReference type="Pfam" id="PF02223">
    <property type="entry name" value="Thymidylate_kin"/>
    <property type="match status" value="1"/>
</dbReference>
<accession>A0A7X0IXU4</accession>
<evidence type="ECO:0000313" key="14">
    <source>
        <dbReference type="Proteomes" id="UP000565576"/>
    </source>
</evidence>
<evidence type="ECO:0000256" key="3">
    <source>
        <dbReference type="ARBA" id="ARBA00017144"/>
    </source>
</evidence>
<evidence type="ECO:0000256" key="11">
    <source>
        <dbReference type="HAMAP-Rule" id="MF_00165"/>
    </source>
</evidence>
<dbReference type="GO" id="GO:0006233">
    <property type="term" value="P:dTDP biosynthetic process"/>
    <property type="evidence" value="ECO:0007669"/>
    <property type="project" value="InterPro"/>
</dbReference>
<organism evidence="13 14">
    <name type="scientific">Rhizobium lusitanum</name>
    <dbReference type="NCBI Taxonomy" id="293958"/>
    <lineage>
        <taxon>Bacteria</taxon>
        <taxon>Pseudomonadati</taxon>
        <taxon>Pseudomonadota</taxon>
        <taxon>Alphaproteobacteria</taxon>
        <taxon>Hyphomicrobiales</taxon>
        <taxon>Rhizobiaceae</taxon>
        <taxon>Rhizobium/Agrobacterium group</taxon>
        <taxon>Rhizobium</taxon>
    </lineage>
</organism>
<keyword evidence="4 11" id="KW-0808">Transferase</keyword>
<dbReference type="CDD" id="cd01672">
    <property type="entry name" value="TMPK"/>
    <property type="match status" value="1"/>
</dbReference>
<dbReference type="InterPro" id="IPR027417">
    <property type="entry name" value="P-loop_NTPase"/>
</dbReference>
<gene>
    <name evidence="11" type="primary">tmk</name>
    <name evidence="13" type="ORF">GGD46_005247</name>
</gene>
<dbReference type="PANTHER" id="PTHR10344:SF4">
    <property type="entry name" value="UMP-CMP KINASE 2, MITOCHONDRIAL"/>
    <property type="match status" value="1"/>
</dbReference>
<keyword evidence="6 11" id="KW-0547">Nucleotide-binding</keyword>
<dbReference type="HAMAP" id="MF_00165">
    <property type="entry name" value="Thymidylate_kinase"/>
    <property type="match status" value="1"/>
</dbReference>
<dbReference type="AlphaFoldDB" id="A0A7X0IXU4"/>
<dbReference type="Gene3D" id="3.40.50.300">
    <property type="entry name" value="P-loop containing nucleotide triphosphate hydrolases"/>
    <property type="match status" value="1"/>
</dbReference>
<evidence type="ECO:0000259" key="12">
    <source>
        <dbReference type="Pfam" id="PF02223"/>
    </source>
</evidence>
<dbReference type="SUPFAM" id="SSF52540">
    <property type="entry name" value="P-loop containing nucleoside triphosphate hydrolases"/>
    <property type="match status" value="1"/>
</dbReference>
<dbReference type="GO" id="GO:0006227">
    <property type="term" value="P:dUDP biosynthetic process"/>
    <property type="evidence" value="ECO:0007669"/>
    <property type="project" value="TreeGrafter"/>
</dbReference>
<evidence type="ECO:0000256" key="8">
    <source>
        <dbReference type="ARBA" id="ARBA00022840"/>
    </source>
</evidence>
<comment type="function">
    <text evidence="11">Phosphorylation of dTMP to form dTDP in both de novo and salvage pathways of dTTP synthesis.</text>
</comment>
<dbReference type="InterPro" id="IPR039430">
    <property type="entry name" value="Thymidylate_kin-like_dom"/>
</dbReference>
<dbReference type="EC" id="2.7.4.9" evidence="2 11"/>
<feature type="domain" description="Thymidylate kinase-like" evidence="12">
    <location>
        <begin position="8"/>
        <end position="144"/>
    </location>
</feature>
<dbReference type="PANTHER" id="PTHR10344">
    <property type="entry name" value="THYMIDYLATE KINASE"/>
    <property type="match status" value="1"/>
</dbReference>
<reference evidence="13 14" key="1">
    <citation type="submission" date="2020-08" db="EMBL/GenBank/DDBJ databases">
        <title>Genomic Encyclopedia of Type Strains, Phase IV (KMG-V): Genome sequencing to study the core and pangenomes of soil and plant-associated prokaryotes.</title>
        <authorList>
            <person name="Whitman W."/>
        </authorList>
    </citation>
    <scope>NUCLEOTIDE SEQUENCE [LARGE SCALE GENOMIC DNA]</scope>
    <source>
        <strain evidence="13 14">SEMIA 4060</strain>
    </source>
</reference>
<evidence type="ECO:0000256" key="10">
    <source>
        <dbReference type="ARBA" id="ARBA00048743"/>
    </source>
</evidence>
<evidence type="ECO:0000313" key="13">
    <source>
        <dbReference type="EMBL" id="MBB6487937.1"/>
    </source>
</evidence>
<evidence type="ECO:0000256" key="7">
    <source>
        <dbReference type="ARBA" id="ARBA00022777"/>
    </source>
</evidence>
<dbReference type="RefSeq" id="WP_184709255.1">
    <property type="nucleotide sequence ID" value="NZ_JACHBG010000017.1"/>
</dbReference>
<comment type="similarity">
    <text evidence="1 11">Belongs to the thymidylate kinase family.</text>
</comment>
<evidence type="ECO:0000256" key="9">
    <source>
        <dbReference type="ARBA" id="ARBA00029962"/>
    </source>
</evidence>
<dbReference type="EMBL" id="JACHBG010000017">
    <property type="protein sequence ID" value="MBB6487937.1"/>
    <property type="molecule type" value="Genomic_DNA"/>
</dbReference>
<dbReference type="GO" id="GO:0004798">
    <property type="term" value="F:dTMP kinase activity"/>
    <property type="evidence" value="ECO:0007669"/>
    <property type="project" value="UniProtKB-UniRule"/>
</dbReference>
<comment type="catalytic activity">
    <reaction evidence="10 11">
        <text>dTMP + ATP = dTDP + ADP</text>
        <dbReference type="Rhea" id="RHEA:13517"/>
        <dbReference type="ChEBI" id="CHEBI:30616"/>
        <dbReference type="ChEBI" id="CHEBI:58369"/>
        <dbReference type="ChEBI" id="CHEBI:63528"/>
        <dbReference type="ChEBI" id="CHEBI:456216"/>
        <dbReference type="EC" id="2.7.4.9"/>
    </reaction>
</comment>
<keyword evidence="8 11" id="KW-0067">ATP-binding</keyword>
<evidence type="ECO:0000256" key="6">
    <source>
        <dbReference type="ARBA" id="ARBA00022741"/>
    </source>
</evidence>
<evidence type="ECO:0000256" key="5">
    <source>
        <dbReference type="ARBA" id="ARBA00022727"/>
    </source>
</evidence>
<name>A0A7X0IXU4_9HYPH</name>
<evidence type="ECO:0000256" key="2">
    <source>
        <dbReference type="ARBA" id="ARBA00012980"/>
    </source>
</evidence>
<dbReference type="GO" id="GO:0005737">
    <property type="term" value="C:cytoplasm"/>
    <property type="evidence" value="ECO:0007669"/>
    <property type="project" value="TreeGrafter"/>
</dbReference>
<feature type="binding site" evidence="11">
    <location>
        <begin position="10"/>
        <end position="17"/>
    </location>
    <ligand>
        <name>ATP</name>
        <dbReference type="ChEBI" id="CHEBI:30616"/>
    </ligand>
</feature>
<comment type="caution">
    <text evidence="13">The sequence shown here is derived from an EMBL/GenBank/DDBJ whole genome shotgun (WGS) entry which is preliminary data.</text>
</comment>
<sequence length="197" mass="22288">MTGKLFIFEGPDGVGKTTLVQELRGRLLSSDFEFLSFPGRDEGTLGRAVYQIHHTPEAFGIKQMSELARQALHIAAHIDVIETRIRPWIASGKNVVLDRFWWSTLVYGGVGGGTQRALKKLVGAEETVWGDIKPTVAFLIDRDSPIDRREDLTYWKALRESYVDLANREREKYTVEIVRNTGTIDQTIAYVESAMMK</sequence>
<protein>
    <recommendedName>
        <fullName evidence="3 11">Thymidylate kinase</fullName>
        <ecNumber evidence="2 11">2.7.4.9</ecNumber>
    </recommendedName>
    <alternativeName>
        <fullName evidence="9 11">dTMP kinase</fullName>
    </alternativeName>
</protein>
<dbReference type="GO" id="GO:0006235">
    <property type="term" value="P:dTTP biosynthetic process"/>
    <property type="evidence" value="ECO:0007669"/>
    <property type="project" value="UniProtKB-UniRule"/>
</dbReference>
<proteinExistence type="inferred from homology"/>
<dbReference type="GO" id="GO:0005524">
    <property type="term" value="F:ATP binding"/>
    <property type="evidence" value="ECO:0007669"/>
    <property type="project" value="UniProtKB-UniRule"/>
</dbReference>
<evidence type="ECO:0000256" key="4">
    <source>
        <dbReference type="ARBA" id="ARBA00022679"/>
    </source>
</evidence>
<keyword evidence="5 11" id="KW-0545">Nucleotide biosynthesis</keyword>
<dbReference type="InterPro" id="IPR018094">
    <property type="entry name" value="Thymidylate_kinase"/>
</dbReference>
<evidence type="ECO:0000256" key="1">
    <source>
        <dbReference type="ARBA" id="ARBA00009776"/>
    </source>
</evidence>